<dbReference type="OrthoDB" id="108476at2"/>
<evidence type="ECO:0000313" key="5">
    <source>
        <dbReference type="EMBL" id="RCU52766.1"/>
    </source>
</evidence>
<gene>
    <name evidence="5" type="ORF">DU002_02045</name>
</gene>
<keyword evidence="5" id="KW-0808">Transferase</keyword>
<evidence type="ECO:0000259" key="3">
    <source>
        <dbReference type="Pfam" id="PF13847"/>
    </source>
</evidence>
<feature type="binding site" evidence="2">
    <location>
        <begin position="106"/>
        <end position="107"/>
    </location>
    <ligand>
        <name>S-adenosyl-L-methionine</name>
        <dbReference type="ChEBI" id="CHEBI:59789"/>
    </ligand>
</feature>
<feature type="binding site" evidence="1">
    <location>
        <position position="11"/>
    </location>
    <ligand>
        <name>Zn(2+)</name>
        <dbReference type="ChEBI" id="CHEBI:29105"/>
    </ligand>
</feature>
<dbReference type="Pfam" id="PF21302">
    <property type="entry name" value="Zn_ribbon_RlmA"/>
    <property type="match status" value="1"/>
</dbReference>
<dbReference type="EMBL" id="QPID01000001">
    <property type="protein sequence ID" value="RCU52766.1"/>
    <property type="molecule type" value="Genomic_DNA"/>
</dbReference>
<reference evidence="5 6" key="1">
    <citation type="submission" date="2018-07" db="EMBL/GenBank/DDBJ databases">
        <title>Corallincola holothuriorum sp. nov., a new facultative anaerobe isolated from sea cucumber Apostichopus japonicus.</title>
        <authorList>
            <person name="Xia H."/>
        </authorList>
    </citation>
    <scope>NUCLEOTIDE SEQUENCE [LARGE SCALE GENOMIC DNA]</scope>
    <source>
        <strain evidence="5 6">C4</strain>
    </source>
</reference>
<keyword evidence="1" id="KW-0862">Zinc</keyword>
<dbReference type="GO" id="GO:0032259">
    <property type="term" value="P:methylation"/>
    <property type="evidence" value="ECO:0007669"/>
    <property type="project" value="UniProtKB-KW"/>
</dbReference>
<dbReference type="GO" id="GO:0046872">
    <property type="term" value="F:metal ion binding"/>
    <property type="evidence" value="ECO:0007669"/>
    <property type="project" value="UniProtKB-KW"/>
</dbReference>
<evidence type="ECO:0000259" key="4">
    <source>
        <dbReference type="Pfam" id="PF21302"/>
    </source>
</evidence>
<dbReference type="Proteomes" id="UP000252558">
    <property type="component" value="Unassembled WGS sequence"/>
</dbReference>
<proteinExistence type="predicted"/>
<dbReference type="CDD" id="cd02440">
    <property type="entry name" value="AdoMet_MTases"/>
    <property type="match status" value="1"/>
</dbReference>
<feature type="binding site" evidence="2">
    <location>
        <position position="73"/>
    </location>
    <ligand>
        <name>S-adenosyl-L-methionine</name>
        <dbReference type="ChEBI" id="CHEBI:59789"/>
    </ligand>
</feature>
<keyword evidence="2" id="KW-0949">S-adenosyl-L-methionine</keyword>
<evidence type="ECO:0000313" key="6">
    <source>
        <dbReference type="Proteomes" id="UP000252558"/>
    </source>
</evidence>
<evidence type="ECO:0000256" key="2">
    <source>
        <dbReference type="PIRSR" id="PIRSR018249-2"/>
    </source>
</evidence>
<feature type="domain" description="Methyltransferase" evidence="3">
    <location>
        <begin position="96"/>
        <end position="196"/>
    </location>
</feature>
<evidence type="ECO:0000256" key="1">
    <source>
        <dbReference type="PIRSR" id="PIRSR018249-1"/>
    </source>
</evidence>
<dbReference type="GO" id="GO:0008168">
    <property type="term" value="F:methyltransferase activity"/>
    <property type="evidence" value="ECO:0007669"/>
    <property type="project" value="UniProtKB-KW"/>
</dbReference>
<dbReference type="InterPro" id="IPR029063">
    <property type="entry name" value="SAM-dependent_MTases_sf"/>
</dbReference>
<dbReference type="AlphaFoldDB" id="A0A368NRH5"/>
<dbReference type="SUPFAM" id="SSF53335">
    <property type="entry name" value="S-adenosyl-L-methionine-dependent methyltransferases"/>
    <property type="match status" value="1"/>
</dbReference>
<dbReference type="InterPro" id="IPR048647">
    <property type="entry name" value="RlmA_N"/>
</dbReference>
<name>A0A368NRH5_9GAMM</name>
<dbReference type="Gene3D" id="3.40.50.150">
    <property type="entry name" value="Vaccinia Virus protein VP39"/>
    <property type="match status" value="1"/>
</dbReference>
<comment type="caution">
    <text evidence="5">The sequence shown here is derived from an EMBL/GenBank/DDBJ whole genome shotgun (WGS) entry which is preliminary data.</text>
</comment>
<feature type="binding site" evidence="1">
    <location>
        <position position="14"/>
    </location>
    <ligand>
        <name>Zn(2+)</name>
        <dbReference type="ChEBI" id="CHEBI:29105"/>
    </ligand>
</feature>
<feature type="binding site" evidence="1">
    <location>
        <position position="31"/>
    </location>
    <ligand>
        <name>Zn(2+)</name>
        <dbReference type="ChEBI" id="CHEBI:29105"/>
    </ligand>
</feature>
<keyword evidence="1" id="KW-0479">Metal-binding</keyword>
<organism evidence="5 6">
    <name type="scientific">Corallincola holothuriorum</name>
    <dbReference type="NCBI Taxonomy" id="2282215"/>
    <lineage>
        <taxon>Bacteria</taxon>
        <taxon>Pseudomonadati</taxon>
        <taxon>Pseudomonadota</taxon>
        <taxon>Gammaproteobacteria</taxon>
        <taxon>Alteromonadales</taxon>
        <taxon>Psychromonadaceae</taxon>
        <taxon>Corallincola</taxon>
    </lineage>
</organism>
<feature type="binding site" evidence="2">
    <location>
        <position position="199"/>
    </location>
    <ligand>
        <name>S-adenosyl-L-methionine</name>
        <dbReference type="ChEBI" id="CHEBI:59789"/>
    </ligand>
</feature>
<accession>A0A368NRH5</accession>
<protein>
    <submittedName>
        <fullName evidence="5">Methyltransferase domain-containing protein</fullName>
    </submittedName>
</protein>
<dbReference type="PIRSF" id="PIRSF018249">
    <property type="entry name" value="MyrA_prd"/>
    <property type="match status" value="1"/>
</dbReference>
<dbReference type="RefSeq" id="WP_114336674.1">
    <property type="nucleotide sequence ID" value="NZ_QPID01000001.1"/>
</dbReference>
<dbReference type="InterPro" id="IPR016718">
    <property type="entry name" value="rRNA_m1G-MeTrfase_A_prd"/>
</dbReference>
<feature type="domain" description="23S rRNA (guanine(745)-N(1))-methyltransferase N-terminal" evidence="4">
    <location>
        <begin position="10"/>
        <end position="51"/>
    </location>
</feature>
<sequence>MIVSPLNKLVCPLCAKPLVAEPSRLVCGAGHSFDKSRNGHVNLLPVQNKRSLSPGDSKQMVQWRHAFLAGGYYDAIAEKINDLVSKQLTTRSSLESYTVIDGGCGEGYYLTELATHLRRLSLATEVLICGLDISKWAVQAAAKRDKSIQWIVASNKSIPVNRASTDLILCAFGFHCYDSFADTLKSGGVLILVDTYEDHLIEMRKLLYPTIKPFQPASNDGAIEAGFSLSHSERLTVKRDLPRADIERLLGMTPHMHRAPKEGIEKVTSLEHLTLTIDVSFRVFVKD</sequence>
<keyword evidence="5" id="KW-0489">Methyltransferase</keyword>
<keyword evidence="6" id="KW-1185">Reference proteome</keyword>
<dbReference type="Pfam" id="PF13847">
    <property type="entry name" value="Methyltransf_31"/>
    <property type="match status" value="1"/>
</dbReference>
<feature type="binding site" evidence="1">
    <location>
        <position position="27"/>
    </location>
    <ligand>
        <name>Zn(2+)</name>
        <dbReference type="ChEBI" id="CHEBI:29105"/>
    </ligand>
</feature>
<dbReference type="InterPro" id="IPR025714">
    <property type="entry name" value="Methyltranfer_dom"/>
</dbReference>